<dbReference type="GO" id="GO:0019693">
    <property type="term" value="P:ribose phosphate metabolic process"/>
    <property type="evidence" value="ECO:0007669"/>
    <property type="project" value="TreeGrafter"/>
</dbReference>
<dbReference type="RefSeq" id="WP_200787784.1">
    <property type="nucleotide sequence ID" value="NZ_JAEDAO010000001.1"/>
</dbReference>
<evidence type="ECO:0000256" key="6">
    <source>
        <dbReference type="ARBA" id="ARBA00032162"/>
    </source>
</evidence>
<evidence type="ECO:0000259" key="8">
    <source>
        <dbReference type="PROSITE" id="PS51462"/>
    </source>
</evidence>
<dbReference type="InterPro" id="IPR015797">
    <property type="entry name" value="NUDIX_hydrolase-like_dom_sf"/>
</dbReference>
<comment type="catalytic activity">
    <reaction evidence="1">
        <text>GDP-alpha-D-mannose + H2O = alpha-D-mannose 1-phosphate + GMP + 2 H(+)</text>
        <dbReference type="Rhea" id="RHEA:27978"/>
        <dbReference type="ChEBI" id="CHEBI:15377"/>
        <dbReference type="ChEBI" id="CHEBI:15378"/>
        <dbReference type="ChEBI" id="CHEBI:57527"/>
        <dbReference type="ChEBI" id="CHEBI:58115"/>
        <dbReference type="ChEBI" id="CHEBI:58409"/>
    </reaction>
</comment>
<accession>A0A934URI0</accession>
<protein>
    <recommendedName>
        <fullName evidence="4">GDP-mannose pyrophosphatase</fullName>
    </recommendedName>
    <alternativeName>
        <fullName evidence="6">GDP-mannose hydrolase</fullName>
    </alternativeName>
    <alternativeName>
        <fullName evidence="7">GDPMK</fullName>
    </alternativeName>
</protein>
<dbReference type="AlphaFoldDB" id="A0A934URI0"/>
<dbReference type="Proteomes" id="UP000617041">
    <property type="component" value="Unassembled WGS sequence"/>
</dbReference>
<feature type="domain" description="Nudix hydrolase" evidence="8">
    <location>
        <begin position="46"/>
        <end position="180"/>
    </location>
</feature>
<proteinExistence type="inferred from homology"/>
<dbReference type="GO" id="GO:0016787">
    <property type="term" value="F:hydrolase activity"/>
    <property type="evidence" value="ECO:0007669"/>
    <property type="project" value="UniProtKB-KW"/>
</dbReference>
<evidence type="ECO:0000256" key="4">
    <source>
        <dbReference type="ARBA" id="ARBA00016377"/>
    </source>
</evidence>
<dbReference type="PROSITE" id="PS51462">
    <property type="entry name" value="NUDIX"/>
    <property type="match status" value="1"/>
</dbReference>
<evidence type="ECO:0000256" key="7">
    <source>
        <dbReference type="ARBA" id="ARBA00032272"/>
    </source>
</evidence>
<organism evidence="9 10">
    <name type="scientific">Ramlibacter algicola</name>
    <dbReference type="NCBI Taxonomy" id="2795217"/>
    <lineage>
        <taxon>Bacteria</taxon>
        <taxon>Pseudomonadati</taxon>
        <taxon>Pseudomonadota</taxon>
        <taxon>Betaproteobacteria</taxon>
        <taxon>Burkholderiales</taxon>
        <taxon>Comamonadaceae</taxon>
        <taxon>Ramlibacter</taxon>
    </lineage>
</organism>
<sequence>MTAPDDSHLKETVRSREELLRGNFLHVVREHVALPDGSPATREFVLHPGAVAIIPMLDDGRVVLERQWRHPLGQVFIEFPAGKIDPGEDRLVCAKRELLEETGYTAREWARAGVLHPLIAYSNEFIEVWFARGLTLGERQLDHGEFLDVITATPAELLEWVRTGTVTDGKTIIGTLWLQQVLAGAWTLEWRR</sequence>
<dbReference type="Pfam" id="PF00293">
    <property type="entry name" value="NUDIX"/>
    <property type="match status" value="1"/>
</dbReference>
<evidence type="ECO:0000256" key="1">
    <source>
        <dbReference type="ARBA" id="ARBA00000847"/>
    </source>
</evidence>
<dbReference type="Gene3D" id="3.90.79.10">
    <property type="entry name" value="Nucleoside Triphosphate Pyrophosphohydrolase"/>
    <property type="match status" value="1"/>
</dbReference>
<dbReference type="InterPro" id="IPR020084">
    <property type="entry name" value="NUDIX_hydrolase_CS"/>
</dbReference>
<gene>
    <name evidence="9" type="ORF">I8E28_09750</name>
</gene>
<evidence type="ECO:0000313" key="9">
    <source>
        <dbReference type="EMBL" id="MBK0392876.1"/>
    </source>
</evidence>
<keyword evidence="10" id="KW-1185">Reference proteome</keyword>
<name>A0A934URI0_9BURK</name>
<reference evidence="9" key="1">
    <citation type="submission" date="2020-12" db="EMBL/GenBank/DDBJ databases">
        <title>Ramlibacter sp. nov., isolated from a freshwater alga, Cryptomonas.</title>
        <authorList>
            <person name="Kim H.M."/>
            <person name="Jeon C.O."/>
        </authorList>
    </citation>
    <scope>NUCLEOTIDE SEQUENCE</scope>
    <source>
        <strain evidence="9">CrO1</strain>
    </source>
</reference>
<evidence type="ECO:0000256" key="5">
    <source>
        <dbReference type="ARBA" id="ARBA00022801"/>
    </source>
</evidence>
<dbReference type="PROSITE" id="PS00893">
    <property type="entry name" value="NUDIX_BOX"/>
    <property type="match status" value="1"/>
</dbReference>
<keyword evidence="5 9" id="KW-0378">Hydrolase</keyword>
<evidence type="ECO:0000313" key="10">
    <source>
        <dbReference type="Proteomes" id="UP000617041"/>
    </source>
</evidence>
<evidence type="ECO:0000256" key="3">
    <source>
        <dbReference type="ARBA" id="ARBA00007275"/>
    </source>
</evidence>
<comment type="caution">
    <text evidence="9">The sequence shown here is derived from an EMBL/GenBank/DDBJ whole genome shotgun (WGS) entry which is preliminary data.</text>
</comment>
<comment type="similarity">
    <text evidence="3">Belongs to the Nudix hydrolase family. NudK subfamily.</text>
</comment>
<dbReference type="EMBL" id="JAEDAO010000001">
    <property type="protein sequence ID" value="MBK0392876.1"/>
    <property type="molecule type" value="Genomic_DNA"/>
</dbReference>
<dbReference type="GO" id="GO:0006753">
    <property type="term" value="P:nucleoside phosphate metabolic process"/>
    <property type="evidence" value="ECO:0007669"/>
    <property type="project" value="TreeGrafter"/>
</dbReference>
<dbReference type="GO" id="GO:0005829">
    <property type="term" value="C:cytosol"/>
    <property type="evidence" value="ECO:0007669"/>
    <property type="project" value="TreeGrafter"/>
</dbReference>
<evidence type="ECO:0000256" key="2">
    <source>
        <dbReference type="ARBA" id="ARBA00001946"/>
    </source>
</evidence>
<dbReference type="SUPFAM" id="SSF55811">
    <property type="entry name" value="Nudix"/>
    <property type="match status" value="1"/>
</dbReference>
<dbReference type="PANTHER" id="PTHR11839:SF18">
    <property type="entry name" value="NUDIX HYDROLASE DOMAIN-CONTAINING PROTEIN"/>
    <property type="match status" value="1"/>
</dbReference>
<dbReference type="InterPro" id="IPR000086">
    <property type="entry name" value="NUDIX_hydrolase_dom"/>
</dbReference>
<dbReference type="PANTHER" id="PTHR11839">
    <property type="entry name" value="UDP/ADP-SUGAR PYROPHOSPHATASE"/>
    <property type="match status" value="1"/>
</dbReference>
<comment type="cofactor">
    <cofactor evidence="2">
        <name>Mg(2+)</name>
        <dbReference type="ChEBI" id="CHEBI:18420"/>
    </cofactor>
</comment>